<keyword evidence="10" id="KW-1185">Reference proteome</keyword>
<feature type="transmembrane region" description="Helical" evidence="7">
    <location>
        <begin position="36"/>
        <end position="55"/>
    </location>
</feature>
<dbReference type="Proteomes" id="UP000199077">
    <property type="component" value="Chromosome I"/>
</dbReference>
<feature type="domain" description="Cardiolipin synthase N-terminal" evidence="8">
    <location>
        <begin position="12"/>
        <end position="57"/>
    </location>
</feature>
<keyword evidence="3 7" id="KW-0812">Transmembrane</keyword>
<evidence type="ECO:0000256" key="7">
    <source>
        <dbReference type="SAM" id="Phobius"/>
    </source>
</evidence>
<keyword evidence="4 7" id="KW-1133">Transmembrane helix</keyword>
<feature type="compositionally biased region" description="Gly residues" evidence="6">
    <location>
        <begin position="62"/>
        <end position="72"/>
    </location>
</feature>
<reference evidence="10" key="1">
    <citation type="submission" date="2016-10" db="EMBL/GenBank/DDBJ databases">
        <authorList>
            <person name="Varghese N."/>
            <person name="Submissions S."/>
        </authorList>
    </citation>
    <scope>NUCLEOTIDE SEQUENCE [LARGE SCALE GENOMIC DNA]</scope>
    <source>
        <strain evidence="10">DSM 22329</strain>
    </source>
</reference>
<dbReference type="Pfam" id="PF13396">
    <property type="entry name" value="PLDc_N"/>
    <property type="match status" value="1"/>
</dbReference>
<name>A0A1H0UZS3_9MICO</name>
<evidence type="ECO:0000256" key="1">
    <source>
        <dbReference type="ARBA" id="ARBA00004651"/>
    </source>
</evidence>
<organism evidence="9 10">
    <name type="scientific">Pedococcus dokdonensis</name>
    <dbReference type="NCBI Taxonomy" id="443156"/>
    <lineage>
        <taxon>Bacteria</taxon>
        <taxon>Bacillati</taxon>
        <taxon>Actinomycetota</taxon>
        <taxon>Actinomycetes</taxon>
        <taxon>Micrococcales</taxon>
        <taxon>Intrasporangiaceae</taxon>
        <taxon>Pedococcus</taxon>
    </lineage>
</organism>
<sequence>MIRLLPWLLLLAVTVYAVIDCIQTDDAQVRGLPKLLWLLLILLFPIVGTIAWFIAGRPQRGNAGGQGRGPGGPSHRPPAPRGPDDDPDFLRRL</sequence>
<evidence type="ECO:0000313" key="9">
    <source>
        <dbReference type="EMBL" id="SDP71583.1"/>
    </source>
</evidence>
<dbReference type="RefSeq" id="WP_091788612.1">
    <property type="nucleotide sequence ID" value="NZ_LT629711.1"/>
</dbReference>
<accession>A0A1H0UZS3</accession>
<comment type="subcellular location">
    <subcellularLocation>
        <location evidence="1">Cell membrane</location>
        <topology evidence="1">Multi-pass membrane protein</topology>
    </subcellularLocation>
</comment>
<evidence type="ECO:0000256" key="6">
    <source>
        <dbReference type="SAM" id="MobiDB-lite"/>
    </source>
</evidence>
<evidence type="ECO:0000256" key="2">
    <source>
        <dbReference type="ARBA" id="ARBA00022475"/>
    </source>
</evidence>
<keyword evidence="5 7" id="KW-0472">Membrane</keyword>
<evidence type="ECO:0000313" key="10">
    <source>
        <dbReference type="Proteomes" id="UP000199077"/>
    </source>
</evidence>
<keyword evidence="2" id="KW-1003">Cell membrane</keyword>
<dbReference type="AlphaFoldDB" id="A0A1H0UZS3"/>
<dbReference type="GO" id="GO:0005886">
    <property type="term" value="C:plasma membrane"/>
    <property type="evidence" value="ECO:0007669"/>
    <property type="project" value="UniProtKB-SubCell"/>
</dbReference>
<proteinExistence type="predicted"/>
<protein>
    <submittedName>
        <fullName evidence="9">Phospholipase_D-nuclease N-terminal</fullName>
    </submittedName>
</protein>
<evidence type="ECO:0000256" key="4">
    <source>
        <dbReference type="ARBA" id="ARBA00022989"/>
    </source>
</evidence>
<feature type="region of interest" description="Disordered" evidence="6">
    <location>
        <begin position="61"/>
        <end position="93"/>
    </location>
</feature>
<evidence type="ECO:0000256" key="5">
    <source>
        <dbReference type="ARBA" id="ARBA00023136"/>
    </source>
</evidence>
<gene>
    <name evidence="9" type="ORF">SAMN04489867_3582</name>
</gene>
<dbReference type="EMBL" id="LT629711">
    <property type="protein sequence ID" value="SDP71583.1"/>
    <property type="molecule type" value="Genomic_DNA"/>
</dbReference>
<dbReference type="InterPro" id="IPR027379">
    <property type="entry name" value="CLS_N"/>
</dbReference>
<evidence type="ECO:0000256" key="3">
    <source>
        <dbReference type="ARBA" id="ARBA00022692"/>
    </source>
</evidence>
<dbReference type="STRING" id="443156.SAMN04489867_3582"/>
<feature type="compositionally biased region" description="Basic and acidic residues" evidence="6">
    <location>
        <begin position="82"/>
        <end position="93"/>
    </location>
</feature>
<evidence type="ECO:0000259" key="8">
    <source>
        <dbReference type="Pfam" id="PF13396"/>
    </source>
</evidence>